<evidence type="ECO:0000256" key="7">
    <source>
        <dbReference type="ARBA" id="ARBA00023049"/>
    </source>
</evidence>
<dbReference type="InterPro" id="IPR013320">
    <property type="entry name" value="ConA-like_dom_sf"/>
</dbReference>
<dbReference type="EMBL" id="RWIT01000002">
    <property type="protein sequence ID" value="RSK49943.1"/>
    <property type="molecule type" value="Genomic_DNA"/>
</dbReference>
<dbReference type="OrthoDB" id="6278496at2"/>
<dbReference type="GO" id="GO:0005975">
    <property type="term" value="P:carbohydrate metabolic process"/>
    <property type="evidence" value="ECO:0007669"/>
    <property type="project" value="UniProtKB-ARBA"/>
</dbReference>
<dbReference type="SUPFAM" id="SSF55486">
    <property type="entry name" value="Metalloproteases ('zincins'), catalytic domain"/>
    <property type="match status" value="1"/>
</dbReference>
<dbReference type="RefSeq" id="WP_125418516.1">
    <property type="nucleotide sequence ID" value="NZ_RWIT01000002.1"/>
</dbReference>
<keyword evidence="3" id="KW-0479">Metal-binding</keyword>
<reference evidence="11 12" key="1">
    <citation type="submission" date="2018-12" db="EMBL/GenBank/DDBJ databases">
        <authorList>
            <person name="Feng G."/>
            <person name="Zhu H."/>
        </authorList>
    </citation>
    <scope>NUCLEOTIDE SEQUENCE [LARGE SCALE GENOMIC DNA]</scope>
    <source>
        <strain evidence="11 12">KCTC 12533</strain>
    </source>
</reference>
<dbReference type="SMART" id="SM00089">
    <property type="entry name" value="PKD"/>
    <property type="match status" value="1"/>
</dbReference>
<accession>A0A428KTT6</accession>
<evidence type="ECO:0000256" key="3">
    <source>
        <dbReference type="ARBA" id="ARBA00022723"/>
    </source>
</evidence>
<evidence type="ECO:0000256" key="6">
    <source>
        <dbReference type="ARBA" id="ARBA00022833"/>
    </source>
</evidence>
<dbReference type="SUPFAM" id="SSF49299">
    <property type="entry name" value="PKD domain"/>
    <property type="match status" value="1"/>
</dbReference>
<dbReference type="InterPro" id="IPR000601">
    <property type="entry name" value="PKD_dom"/>
</dbReference>
<evidence type="ECO:0000256" key="1">
    <source>
        <dbReference type="ARBA" id="ARBA00008721"/>
    </source>
</evidence>
<keyword evidence="8" id="KW-1015">Disulfide bond</keyword>
<keyword evidence="4 9" id="KW-0732">Signal</keyword>
<keyword evidence="12" id="KW-1185">Reference proteome</keyword>
<dbReference type="InterPro" id="IPR022409">
    <property type="entry name" value="PKD/Chitinase_dom"/>
</dbReference>
<dbReference type="InterPro" id="IPR024079">
    <property type="entry name" value="MetalloPept_cat_dom_sf"/>
</dbReference>
<feature type="signal peptide" evidence="9">
    <location>
        <begin position="1"/>
        <end position="23"/>
    </location>
</feature>
<feature type="chain" id="PRO_5019484195" evidence="9">
    <location>
        <begin position="24"/>
        <end position="721"/>
    </location>
</feature>
<dbReference type="Proteomes" id="UP000273500">
    <property type="component" value="Unassembled WGS sequence"/>
</dbReference>
<dbReference type="GO" id="GO:0046872">
    <property type="term" value="F:metal ion binding"/>
    <property type="evidence" value="ECO:0007669"/>
    <property type="project" value="UniProtKB-KW"/>
</dbReference>
<dbReference type="GO" id="GO:0008237">
    <property type="term" value="F:metallopeptidase activity"/>
    <property type="evidence" value="ECO:0007669"/>
    <property type="project" value="UniProtKB-KW"/>
</dbReference>
<evidence type="ECO:0000256" key="8">
    <source>
        <dbReference type="ARBA" id="ARBA00023157"/>
    </source>
</evidence>
<keyword evidence="2" id="KW-0645">Protease</keyword>
<sequence>MLRKLLALATLATGLLCGPAADAQQPNRPDPHPLHRTGYRCAFDSAQQAEFARNPAAEREYRAFLQSVGAMSSTDRARLLAQPDVTIPVVVHIVHTGGANNITDVQVQDAIRILNQDFSKTNPDTADVIRDFQPIYANVGFRFRLARLDPNGNCTTGITRTYSAQTTVGDNTIKNVIRWDPNRYLNIWVSDNANGAGGYAFLPCPGTSLDGIVIRNAQFGGVGRSCGSNFCRRSLTHEVGHYFGLPHTWGNSNNVGLPSNCNVDDGIADTPNTSGSSQDCNLSFAPCGVLANVQNYMDYASCSRMFTEGQKAVMRASLTRTCRSTLVSATNLRATGTNDGYSAPACAPVIAFRPSLQTICEGATVTFTDYSYNFTYNAATTQYSWSFPGGQPATSTARTPTVTYPTAGIYSVTLTITTPDGSASQTQQSLIQVSGSGASAGLQAPVVESFENPNFPENEAAPSLRNWQSTTSGTSFYKWERQTGAVASNGAAYLMVRTPIITSGTISTLLSPSINLAAVPTGVQMFFDRAYGLRSGAETDQLQVAYSVNCGTTWTPLITYTASQLNTQGSQRFGGYAPDSISDWRRLSVPLPGSVQGSSRLQLRFQLTSGGGNNFYFDNVRVGTSAVTATRPADPAQHQISVAPNPLTDETTVRFTLAAPAAVQLRVLDVLGREVLRASERRYPAGTFALPLAGAARLPAGVYVGQLTVGQQPYNLRVVVR</sequence>
<evidence type="ECO:0000256" key="9">
    <source>
        <dbReference type="SAM" id="SignalP"/>
    </source>
</evidence>
<evidence type="ECO:0000259" key="10">
    <source>
        <dbReference type="PROSITE" id="PS50093"/>
    </source>
</evidence>
<dbReference type="Gene3D" id="3.40.390.10">
    <property type="entry name" value="Collagenase (Catalytic Domain)"/>
    <property type="match status" value="1"/>
</dbReference>
<dbReference type="GO" id="GO:0004553">
    <property type="term" value="F:hydrolase activity, hydrolyzing O-glycosyl compounds"/>
    <property type="evidence" value="ECO:0007669"/>
    <property type="project" value="UniProtKB-ARBA"/>
</dbReference>
<protein>
    <submittedName>
        <fullName evidence="11">PKD domain-containing protein</fullName>
    </submittedName>
</protein>
<dbReference type="InterPro" id="IPR035986">
    <property type="entry name" value="PKD_dom_sf"/>
</dbReference>
<keyword evidence="6" id="KW-0862">Zinc</keyword>
<dbReference type="GO" id="GO:0006508">
    <property type="term" value="P:proteolysis"/>
    <property type="evidence" value="ECO:0007669"/>
    <property type="project" value="UniProtKB-KW"/>
</dbReference>
<keyword evidence="5" id="KW-0378">Hydrolase</keyword>
<dbReference type="Pfam" id="PF05572">
    <property type="entry name" value="Peptidase_M43"/>
    <property type="match status" value="1"/>
</dbReference>
<evidence type="ECO:0000313" key="11">
    <source>
        <dbReference type="EMBL" id="RSK49943.1"/>
    </source>
</evidence>
<dbReference type="InterPro" id="IPR026444">
    <property type="entry name" value="Secre_tail"/>
</dbReference>
<dbReference type="CDD" id="cd00146">
    <property type="entry name" value="PKD"/>
    <property type="match status" value="1"/>
</dbReference>
<evidence type="ECO:0000256" key="5">
    <source>
        <dbReference type="ARBA" id="ARBA00022801"/>
    </source>
</evidence>
<dbReference type="InterPro" id="IPR013783">
    <property type="entry name" value="Ig-like_fold"/>
</dbReference>
<dbReference type="SUPFAM" id="SSF49899">
    <property type="entry name" value="Concanavalin A-like lectins/glucanases"/>
    <property type="match status" value="1"/>
</dbReference>
<dbReference type="PROSITE" id="PS50093">
    <property type="entry name" value="PKD"/>
    <property type="match status" value="1"/>
</dbReference>
<dbReference type="PANTHER" id="PTHR47466">
    <property type="match status" value="1"/>
</dbReference>
<comment type="similarity">
    <text evidence="1">Belongs to the peptidase M43B family.</text>
</comment>
<evidence type="ECO:0000256" key="4">
    <source>
        <dbReference type="ARBA" id="ARBA00022729"/>
    </source>
</evidence>
<dbReference type="Gene3D" id="2.60.40.10">
    <property type="entry name" value="Immunoglobulins"/>
    <property type="match status" value="1"/>
</dbReference>
<dbReference type="NCBIfam" id="TIGR04183">
    <property type="entry name" value="Por_Secre_tail"/>
    <property type="match status" value="1"/>
</dbReference>
<dbReference type="Pfam" id="PF18911">
    <property type="entry name" value="PKD_4"/>
    <property type="match status" value="1"/>
</dbReference>
<name>A0A428KTT6_9BACT</name>
<dbReference type="AlphaFoldDB" id="A0A428KTT6"/>
<evidence type="ECO:0000313" key="12">
    <source>
        <dbReference type="Proteomes" id="UP000273500"/>
    </source>
</evidence>
<comment type="caution">
    <text evidence="11">The sequence shown here is derived from an EMBL/GenBank/DDBJ whole genome shotgun (WGS) entry which is preliminary data.</text>
</comment>
<proteinExistence type="inferred from homology"/>
<dbReference type="InterPro" id="IPR008754">
    <property type="entry name" value="Peptidase_M43"/>
</dbReference>
<organism evidence="11 12">
    <name type="scientific">Hymenobacter rigui</name>
    <dbReference type="NCBI Taxonomy" id="334424"/>
    <lineage>
        <taxon>Bacteria</taxon>
        <taxon>Pseudomonadati</taxon>
        <taxon>Bacteroidota</taxon>
        <taxon>Cytophagia</taxon>
        <taxon>Cytophagales</taxon>
        <taxon>Hymenobacteraceae</taxon>
        <taxon>Hymenobacter</taxon>
    </lineage>
</organism>
<keyword evidence="7" id="KW-0482">Metalloprotease</keyword>
<dbReference type="PANTHER" id="PTHR47466:SF1">
    <property type="entry name" value="METALLOPROTEASE MEP1 (AFU_ORTHOLOGUE AFUA_1G07730)-RELATED"/>
    <property type="match status" value="1"/>
</dbReference>
<dbReference type="NCBIfam" id="NF038128">
    <property type="entry name" value="choice_anch_J"/>
    <property type="match status" value="1"/>
</dbReference>
<dbReference type="Gene3D" id="2.60.120.260">
    <property type="entry name" value="Galactose-binding domain-like"/>
    <property type="match status" value="1"/>
</dbReference>
<evidence type="ECO:0000256" key="2">
    <source>
        <dbReference type="ARBA" id="ARBA00022670"/>
    </source>
</evidence>
<feature type="domain" description="PKD" evidence="10">
    <location>
        <begin position="383"/>
        <end position="438"/>
    </location>
</feature>
<gene>
    <name evidence="11" type="ORF">EI291_04660</name>
</gene>